<dbReference type="KEGG" id="caua:113066913"/>
<keyword evidence="2" id="KW-1185">Reference proteome</keyword>
<gene>
    <name evidence="3" type="primary">LOC113066913</name>
</gene>
<dbReference type="OrthoDB" id="8061888at2759"/>
<proteinExistence type="predicted"/>
<dbReference type="RefSeq" id="XP_026094828.1">
    <property type="nucleotide sequence ID" value="XM_026239043.1"/>
</dbReference>
<organism evidence="2 3">
    <name type="scientific">Carassius auratus</name>
    <name type="common">Goldfish</name>
    <dbReference type="NCBI Taxonomy" id="7957"/>
    <lineage>
        <taxon>Eukaryota</taxon>
        <taxon>Metazoa</taxon>
        <taxon>Chordata</taxon>
        <taxon>Craniata</taxon>
        <taxon>Vertebrata</taxon>
        <taxon>Euteleostomi</taxon>
        <taxon>Actinopterygii</taxon>
        <taxon>Neopterygii</taxon>
        <taxon>Teleostei</taxon>
        <taxon>Ostariophysi</taxon>
        <taxon>Cypriniformes</taxon>
        <taxon>Cyprinidae</taxon>
        <taxon>Cyprininae</taxon>
        <taxon>Carassius</taxon>
    </lineage>
</organism>
<name>A0A6P6ME87_CARAU</name>
<evidence type="ECO:0000256" key="1">
    <source>
        <dbReference type="SAM" id="MobiDB-lite"/>
    </source>
</evidence>
<accession>A0A6P6ME87</accession>
<sequence>MAGNDGSSGSDPEMEDESCSGSTGGNEWWKVVNRKRKKTNSQGSFTDSGKEDHVSRKNIEEYKVMMKFADSGMTINPIKLTKSLNKALGEIHSAKTLRDGNLIIICKDEKQQKKALSITSMLGLLVSCTLMKKKPWVRGVITGIPTDVNTDKIKSCVEGAKVVGAKRLQYVKNKERMDSLSVMLQFDEERMPERVKIGYVSYPVRPYVPPPLRCFKCQKYGHVNAVCRGKQRCARCGGDHEYGKCGEGVKAKCCNCGVLHTPVQSVAVNAPKSWFAIRHKKLKEEEETFSKFGSNCKMNKLLLAL</sequence>
<protein>
    <submittedName>
        <fullName evidence="3">Uncharacterized protein LOC113066913</fullName>
    </submittedName>
</protein>
<feature type="region of interest" description="Disordered" evidence="1">
    <location>
        <begin position="1"/>
        <end position="52"/>
    </location>
</feature>
<dbReference type="GeneID" id="113066913"/>
<evidence type="ECO:0000313" key="3">
    <source>
        <dbReference type="RefSeq" id="XP_026094828.1"/>
    </source>
</evidence>
<evidence type="ECO:0000313" key="2">
    <source>
        <dbReference type="Proteomes" id="UP000515129"/>
    </source>
</evidence>
<feature type="compositionally biased region" description="Polar residues" evidence="1">
    <location>
        <begin position="1"/>
        <end position="10"/>
    </location>
</feature>
<dbReference type="AlphaFoldDB" id="A0A6P6ME87"/>
<dbReference type="Proteomes" id="UP000515129">
    <property type="component" value="Chromosome 4"/>
</dbReference>
<reference evidence="3" key="1">
    <citation type="submission" date="2025-08" db="UniProtKB">
        <authorList>
            <consortium name="RefSeq"/>
        </authorList>
    </citation>
    <scope>IDENTIFICATION</scope>
    <source>
        <strain evidence="3">Wakin</strain>
        <tissue evidence="3">Muscle</tissue>
    </source>
</reference>